<evidence type="ECO:0000313" key="3">
    <source>
        <dbReference type="Proteomes" id="UP001208689"/>
    </source>
</evidence>
<gene>
    <name evidence="2" type="ORF">NEF87_004629</name>
</gene>
<name>A0ABY6I0X1_9ARCH</name>
<reference evidence="2" key="1">
    <citation type="submission" date="2022-09" db="EMBL/GenBank/DDBJ databases">
        <title>Actin cytoskeleton and complex cell architecture in an #Asgard archaeon.</title>
        <authorList>
            <person name="Ponce Toledo R.I."/>
            <person name="Schleper C."/>
            <person name="Rodrigues Oliveira T."/>
            <person name="Wollweber F."/>
            <person name="Xu J."/>
            <person name="Rittmann S."/>
            <person name="Klingl A."/>
            <person name="Pilhofer M."/>
        </authorList>
    </citation>
    <scope>NUCLEOTIDE SEQUENCE</scope>
    <source>
        <strain evidence="2">B-35</strain>
    </source>
</reference>
<dbReference type="PANTHER" id="PTHR36215">
    <property type="entry name" value="BLL4998 PROTEIN"/>
    <property type="match status" value="1"/>
</dbReference>
<dbReference type="Pfam" id="PF01402">
    <property type="entry name" value="RHH_1"/>
    <property type="match status" value="1"/>
</dbReference>
<evidence type="ECO:0000259" key="1">
    <source>
        <dbReference type="Pfam" id="PF01402"/>
    </source>
</evidence>
<organism evidence="2 3">
    <name type="scientific">Candidatus Lokiarchaeum ossiferum</name>
    <dbReference type="NCBI Taxonomy" id="2951803"/>
    <lineage>
        <taxon>Archaea</taxon>
        <taxon>Promethearchaeati</taxon>
        <taxon>Promethearchaeota</taxon>
        <taxon>Promethearchaeia</taxon>
        <taxon>Promethearchaeales</taxon>
        <taxon>Promethearchaeaceae</taxon>
        <taxon>Candidatus Lokiarchaeum</taxon>
    </lineage>
</organism>
<dbReference type="PANTHER" id="PTHR36215:SF1">
    <property type="entry name" value="BLL4998 PROTEIN"/>
    <property type="match status" value="1"/>
</dbReference>
<dbReference type="InterPro" id="IPR013321">
    <property type="entry name" value="Arc_rbn_hlx_hlx"/>
</dbReference>
<sequence length="72" mass="8535">MTMKIVTINIPDQYLDCLETMVNMGYFPSRSEAVRQALKQFLTNEQDLNQDLTPERFQAFKTQQMEALMHYK</sequence>
<protein>
    <recommendedName>
        <fullName evidence="1">Ribbon-helix-helix protein CopG domain-containing protein</fullName>
    </recommendedName>
</protein>
<dbReference type="Gene3D" id="1.10.1220.10">
    <property type="entry name" value="Met repressor-like"/>
    <property type="match status" value="1"/>
</dbReference>
<evidence type="ECO:0000313" key="2">
    <source>
        <dbReference type="EMBL" id="UYP48344.1"/>
    </source>
</evidence>
<dbReference type="EMBL" id="CP104013">
    <property type="protein sequence ID" value="UYP48344.1"/>
    <property type="molecule type" value="Genomic_DNA"/>
</dbReference>
<dbReference type="Proteomes" id="UP001208689">
    <property type="component" value="Chromosome"/>
</dbReference>
<accession>A0ABY6I0X1</accession>
<dbReference type="InterPro" id="IPR002145">
    <property type="entry name" value="CopG"/>
</dbReference>
<dbReference type="SUPFAM" id="SSF47598">
    <property type="entry name" value="Ribbon-helix-helix"/>
    <property type="match status" value="1"/>
</dbReference>
<dbReference type="CDD" id="cd22231">
    <property type="entry name" value="RHH_NikR_HicB-like"/>
    <property type="match status" value="1"/>
</dbReference>
<proteinExistence type="predicted"/>
<dbReference type="InterPro" id="IPR010985">
    <property type="entry name" value="Ribbon_hlx_hlx"/>
</dbReference>
<keyword evidence="3" id="KW-1185">Reference proteome</keyword>
<feature type="domain" description="Ribbon-helix-helix protein CopG" evidence="1">
    <location>
        <begin position="4"/>
        <end position="45"/>
    </location>
</feature>